<accession>A0ABW6RID6</accession>
<dbReference type="RefSeq" id="WP_387896583.1">
    <property type="nucleotide sequence ID" value="NZ_JBIAPK010000006.1"/>
</dbReference>
<feature type="region of interest" description="Disordered" evidence="2">
    <location>
        <begin position="187"/>
        <end position="206"/>
    </location>
</feature>
<comment type="caution">
    <text evidence="4">The sequence shown here is derived from an EMBL/GenBank/DDBJ whole genome shotgun (WGS) entry which is preliminary data.</text>
</comment>
<feature type="domain" description="4'-phosphopantetheinyl transferase" evidence="3">
    <location>
        <begin position="8"/>
        <end position="93"/>
    </location>
</feature>
<evidence type="ECO:0000256" key="1">
    <source>
        <dbReference type="ARBA" id="ARBA00022679"/>
    </source>
</evidence>
<sequence length="263" mass="28124">MIAIARDPVGIDIEAADRVPADLLRRLRPNERAAVLRLPIAQRPAALLACWVRKEAYVKGLGTALGIPPHQADVGPGPTSGGCGTDKSTAWQLTTITAPPGYGAAGALQLPRCAQPANVVPPIVQRGCGTCELPEQRPLATAAIQCRRETLSRVAVRGRFALIPVVPDLVAEQRRSAADRGAWRLTGPWHRPGIQKRGEGRRAAGHATKNWVTTSGTIRGLSATPVAASVCGRSHRQVRGGRVRGWSSRFRASGRHRGCRGRR</sequence>
<dbReference type="Proteomes" id="UP001601976">
    <property type="component" value="Unassembled WGS sequence"/>
</dbReference>
<keyword evidence="1 4" id="KW-0808">Transferase</keyword>
<evidence type="ECO:0000256" key="2">
    <source>
        <dbReference type="SAM" id="MobiDB-lite"/>
    </source>
</evidence>
<dbReference type="InterPro" id="IPR037143">
    <property type="entry name" value="4-PPantetheinyl_Trfase_dom_sf"/>
</dbReference>
<dbReference type="InterPro" id="IPR008278">
    <property type="entry name" value="4-PPantetheinyl_Trfase_dom"/>
</dbReference>
<keyword evidence="5" id="KW-1185">Reference proteome</keyword>
<reference evidence="4 5" key="1">
    <citation type="submission" date="2024-10" db="EMBL/GenBank/DDBJ databases">
        <title>The Natural Products Discovery Center: Release of the First 8490 Sequenced Strains for Exploring Actinobacteria Biosynthetic Diversity.</title>
        <authorList>
            <person name="Kalkreuter E."/>
            <person name="Kautsar S.A."/>
            <person name="Yang D."/>
            <person name="Bader C.D."/>
            <person name="Teijaro C.N."/>
            <person name="Fluegel L."/>
            <person name="Davis C.M."/>
            <person name="Simpson J.R."/>
            <person name="Lauterbach L."/>
            <person name="Steele A.D."/>
            <person name="Gui C."/>
            <person name="Meng S."/>
            <person name="Li G."/>
            <person name="Viehrig K."/>
            <person name="Ye F."/>
            <person name="Su P."/>
            <person name="Kiefer A.F."/>
            <person name="Nichols A."/>
            <person name="Cepeda A.J."/>
            <person name="Yan W."/>
            <person name="Fan B."/>
            <person name="Jiang Y."/>
            <person name="Adhikari A."/>
            <person name="Zheng C.-J."/>
            <person name="Schuster L."/>
            <person name="Cowan T.M."/>
            <person name="Smanski M.J."/>
            <person name="Chevrette M.G."/>
            <person name="De Carvalho L.P.S."/>
            <person name="Shen B."/>
        </authorList>
    </citation>
    <scope>NUCLEOTIDE SEQUENCE [LARGE SCALE GENOMIC DNA]</scope>
    <source>
        <strain evidence="4 5">NPDC003029</strain>
    </source>
</reference>
<gene>
    <name evidence="4" type="ORF">ACFYWW_21555</name>
</gene>
<dbReference type="Pfam" id="PF01648">
    <property type="entry name" value="ACPS"/>
    <property type="match status" value="1"/>
</dbReference>
<evidence type="ECO:0000259" key="3">
    <source>
        <dbReference type="Pfam" id="PF01648"/>
    </source>
</evidence>
<evidence type="ECO:0000313" key="5">
    <source>
        <dbReference type="Proteomes" id="UP001601976"/>
    </source>
</evidence>
<organism evidence="4 5">
    <name type="scientific">Streptomyces flavidovirens</name>
    <dbReference type="NCBI Taxonomy" id="67298"/>
    <lineage>
        <taxon>Bacteria</taxon>
        <taxon>Bacillati</taxon>
        <taxon>Actinomycetota</taxon>
        <taxon>Actinomycetes</taxon>
        <taxon>Kitasatosporales</taxon>
        <taxon>Streptomycetaceae</taxon>
        <taxon>Streptomyces</taxon>
    </lineage>
</organism>
<proteinExistence type="predicted"/>
<dbReference type="EMBL" id="JBIAPK010000006">
    <property type="protein sequence ID" value="MFF3341296.1"/>
    <property type="molecule type" value="Genomic_DNA"/>
</dbReference>
<protein>
    <submittedName>
        <fullName evidence="4">4'-phosphopantetheinyl transferase family protein</fullName>
    </submittedName>
</protein>
<dbReference type="GO" id="GO:0016740">
    <property type="term" value="F:transferase activity"/>
    <property type="evidence" value="ECO:0007669"/>
    <property type="project" value="UniProtKB-KW"/>
</dbReference>
<evidence type="ECO:0000313" key="4">
    <source>
        <dbReference type="EMBL" id="MFF3341296.1"/>
    </source>
</evidence>
<dbReference type="Gene3D" id="3.90.470.20">
    <property type="entry name" value="4'-phosphopantetheinyl transferase domain"/>
    <property type="match status" value="1"/>
</dbReference>
<dbReference type="SUPFAM" id="SSF56214">
    <property type="entry name" value="4'-phosphopantetheinyl transferase"/>
    <property type="match status" value="1"/>
</dbReference>
<name>A0ABW6RID6_9ACTN</name>